<keyword evidence="4" id="KW-1185">Reference proteome</keyword>
<comment type="caution">
    <text evidence="3">The sequence shown here is derived from an EMBL/GenBank/DDBJ whole genome shotgun (WGS) entry which is preliminary data.</text>
</comment>
<dbReference type="EMBL" id="JASBNA010000016">
    <property type="protein sequence ID" value="KAK7686715.1"/>
    <property type="molecule type" value="Genomic_DNA"/>
</dbReference>
<dbReference type="Gene3D" id="3.40.50.720">
    <property type="entry name" value="NAD(P)-binding Rossmann-like Domain"/>
    <property type="match status" value="1"/>
</dbReference>
<sequence>MSTSPKVVLITGCSEGGIGFYLCEAYAAHGCIVYATARRPETMSSFSHPNIYTLKLDVLEDDEVNSVVKTIIDREGRVDILVNNAGSGAPGPILDMSIDQARRAFELNTFSVLRVSRAVAPHMAKRKSGTYCHHWFDCSSVSNSMGRDVLRYLKRLRI</sequence>
<proteinExistence type="inferred from homology"/>
<evidence type="ECO:0000256" key="1">
    <source>
        <dbReference type="ARBA" id="ARBA00006484"/>
    </source>
</evidence>
<dbReference type="GO" id="GO:0008667">
    <property type="term" value="F:2,3-dihydro-2,3-dihydroxybenzoate dehydrogenase activity"/>
    <property type="evidence" value="ECO:0007669"/>
    <property type="project" value="InterPro"/>
</dbReference>
<dbReference type="GO" id="GO:0019290">
    <property type="term" value="P:siderophore biosynthetic process"/>
    <property type="evidence" value="ECO:0007669"/>
    <property type="project" value="InterPro"/>
</dbReference>
<comment type="similarity">
    <text evidence="1">Belongs to the short-chain dehydrogenases/reductases (SDR) family.</text>
</comment>
<name>A0AAW0FZU4_9APHY</name>
<reference evidence="3 4" key="1">
    <citation type="submission" date="2022-09" db="EMBL/GenBank/DDBJ databases">
        <authorList>
            <person name="Palmer J.M."/>
        </authorList>
    </citation>
    <scope>NUCLEOTIDE SEQUENCE [LARGE SCALE GENOMIC DNA]</scope>
    <source>
        <strain evidence="3 4">DSM 7382</strain>
    </source>
</reference>
<evidence type="ECO:0008006" key="5">
    <source>
        <dbReference type="Google" id="ProtNLM"/>
    </source>
</evidence>
<dbReference type="InterPro" id="IPR002347">
    <property type="entry name" value="SDR_fam"/>
</dbReference>
<dbReference type="PRINTS" id="PR01397">
    <property type="entry name" value="DHBDHDRGNASE"/>
</dbReference>
<dbReference type="InterPro" id="IPR036291">
    <property type="entry name" value="NAD(P)-bd_dom_sf"/>
</dbReference>
<dbReference type="SUPFAM" id="SSF51735">
    <property type="entry name" value="NAD(P)-binding Rossmann-fold domains"/>
    <property type="match status" value="1"/>
</dbReference>
<gene>
    <name evidence="3" type="ORF">QCA50_010315</name>
</gene>
<dbReference type="Proteomes" id="UP001385951">
    <property type="component" value="Unassembled WGS sequence"/>
</dbReference>
<dbReference type="InterPro" id="IPR003560">
    <property type="entry name" value="DHB_DH"/>
</dbReference>
<evidence type="ECO:0000313" key="3">
    <source>
        <dbReference type="EMBL" id="KAK7686715.1"/>
    </source>
</evidence>
<dbReference type="GO" id="GO:0005783">
    <property type="term" value="C:endoplasmic reticulum"/>
    <property type="evidence" value="ECO:0007669"/>
    <property type="project" value="TreeGrafter"/>
</dbReference>
<dbReference type="PANTHER" id="PTHR44169">
    <property type="entry name" value="NADPH-DEPENDENT 1-ACYLDIHYDROXYACETONE PHOSPHATE REDUCTASE"/>
    <property type="match status" value="1"/>
</dbReference>
<dbReference type="AlphaFoldDB" id="A0AAW0FZU4"/>
<protein>
    <recommendedName>
        <fullName evidence="5">NAD(P)-binding protein</fullName>
    </recommendedName>
</protein>
<evidence type="ECO:0000313" key="4">
    <source>
        <dbReference type="Proteomes" id="UP001385951"/>
    </source>
</evidence>
<dbReference type="PANTHER" id="PTHR44169:SF6">
    <property type="entry name" value="NADPH-DEPENDENT 1-ACYLDIHYDROXYACETONE PHOSPHATE REDUCTASE"/>
    <property type="match status" value="1"/>
</dbReference>
<keyword evidence="2" id="KW-0560">Oxidoreductase</keyword>
<evidence type="ECO:0000256" key="2">
    <source>
        <dbReference type="ARBA" id="ARBA00023002"/>
    </source>
</evidence>
<accession>A0AAW0FZU4</accession>
<organism evidence="3 4">
    <name type="scientific">Cerrena zonata</name>
    <dbReference type="NCBI Taxonomy" id="2478898"/>
    <lineage>
        <taxon>Eukaryota</taxon>
        <taxon>Fungi</taxon>
        <taxon>Dikarya</taxon>
        <taxon>Basidiomycota</taxon>
        <taxon>Agaricomycotina</taxon>
        <taxon>Agaricomycetes</taxon>
        <taxon>Polyporales</taxon>
        <taxon>Cerrenaceae</taxon>
        <taxon>Cerrena</taxon>
    </lineage>
</organism>
<dbReference type="Pfam" id="PF00106">
    <property type="entry name" value="adh_short"/>
    <property type="match status" value="1"/>
</dbReference>